<reference evidence="3" key="4">
    <citation type="journal article" date="2018" name="Nat. Plants">
        <title>Whole-genome landscape of Medicago truncatula symbiotic genes.</title>
        <authorList>
            <person name="Pecrix Y."/>
            <person name="Gamas P."/>
            <person name="Carrere S."/>
        </authorList>
    </citation>
    <scope>NUCLEOTIDE SEQUENCE</scope>
    <source>
        <tissue evidence="3">Leaves</tissue>
    </source>
</reference>
<proteinExistence type="predicted"/>
<reference evidence="2 5" key="2">
    <citation type="journal article" date="2014" name="BMC Genomics">
        <title>An improved genome release (version Mt4.0) for the model legume Medicago truncatula.</title>
        <authorList>
            <person name="Tang H."/>
            <person name="Krishnakumar V."/>
            <person name="Bidwell S."/>
            <person name="Rosen B."/>
            <person name="Chan A."/>
            <person name="Zhou S."/>
            <person name="Gentzbittel L."/>
            <person name="Childs K.L."/>
            <person name="Yandell M."/>
            <person name="Gundlach H."/>
            <person name="Mayer K.F."/>
            <person name="Schwartz D.C."/>
            <person name="Town C.D."/>
        </authorList>
    </citation>
    <scope>GENOME REANNOTATION</scope>
    <source>
        <strain evidence="2">A17</strain>
        <strain evidence="4 5">cv. Jemalong A17</strain>
    </source>
</reference>
<dbReference type="SUPFAM" id="SSF81383">
    <property type="entry name" value="F-box domain"/>
    <property type="match status" value="1"/>
</dbReference>
<dbReference type="OrthoDB" id="1419769at2759"/>
<evidence type="ECO:0000313" key="4">
    <source>
        <dbReference type="EnsemblPlants" id="KEH42278"/>
    </source>
</evidence>
<protein>
    <submittedName>
        <fullName evidence="2">F-box/RNI/FBD-like domain protein</fullName>
    </submittedName>
    <submittedName>
        <fullName evidence="3">Putative F-box domain, FBD domain, leucine-rich repeat domain, L domain-containing protein</fullName>
    </submittedName>
</protein>
<sequence>MEGPATVDRISSLSNKLLCRILSLLPIKQAFTTTVLSTRWTPLCYSLTTLRFDDEPVKNYKEFHRFCRFIDTLMLSPQVSHQSLKTFYLKCCFGIYEADLRSFDAWVEAAKRRSVEEFHLIMNEHTLNPAIFTSQTLVVLKLEKVQVEAETLCVDLPLLKTLHLKYVCFKYQNDIKKLLNSCPNLEDLHTSYPRYMRREENNEGEEFESLFLSKLVRADVGSIDVPFNAIHNVEFLRVVRIQEASLQMNIDEIFKGIPLFQNLIHIELWCIGFFYGWDGVVELFQNCPKLQIVFIRKWNASLSKDWDCPILGIECVESHLRSCTILNFEGSENDLRFAKYILQNARLLQEMTIEVTTSSSNEMQKHEIIEELSSCPKMSQGCKLTF</sequence>
<evidence type="ECO:0000313" key="2">
    <source>
        <dbReference type="EMBL" id="KEH42278.1"/>
    </source>
</evidence>
<dbReference type="InterPro" id="IPR036047">
    <property type="entry name" value="F-box-like_dom_sf"/>
</dbReference>
<evidence type="ECO:0000313" key="5">
    <source>
        <dbReference type="Proteomes" id="UP000002051"/>
    </source>
</evidence>
<dbReference type="InterPro" id="IPR055294">
    <property type="entry name" value="FBL60-like"/>
</dbReference>
<keyword evidence="5" id="KW-1185">Reference proteome</keyword>
<dbReference type="SUPFAM" id="SSF52047">
    <property type="entry name" value="RNI-like"/>
    <property type="match status" value="1"/>
</dbReference>
<dbReference type="KEGG" id="mtr:25484041"/>
<dbReference type="InterPro" id="IPR006566">
    <property type="entry name" value="FBD"/>
</dbReference>
<dbReference type="EMBL" id="PSQE01000001">
    <property type="protein sequence ID" value="RHN79830.1"/>
    <property type="molecule type" value="Genomic_DNA"/>
</dbReference>
<dbReference type="Gramene" id="rna3673">
    <property type="protein sequence ID" value="RHN79830.1"/>
    <property type="gene ID" value="gene3673"/>
</dbReference>
<dbReference type="EMBL" id="CM001217">
    <property type="protein sequence ID" value="KEH42278.1"/>
    <property type="molecule type" value="Genomic_DNA"/>
</dbReference>
<dbReference type="Pfam" id="PF24758">
    <property type="entry name" value="LRR_At5g56370"/>
    <property type="match status" value="1"/>
</dbReference>
<dbReference type="AlphaFoldDB" id="A0A072VLH8"/>
<dbReference type="InterPro" id="IPR032675">
    <property type="entry name" value="LRR_dom_sf"/>
</dbReference>
<name>A0A072VLH8_MEDTR</name>
<evidence type="ECO:0000313" key="3">
    <source>
        <dbReference type="EMBL" id="RHN79830.1"/>
    </source>
</evidence>
<reference evidence="4" key="3">
    <citation type="submission" date="2015-04" db="UniProtKB">
        <authorList>
            <consortium name="EnsemblPlants"/>
        </authorList>
    </citation>
    <scope>IDENTIFICATION</scope>
    <source>
        <strain evidence="4">cv. Jemalong A17</strain>
    </source>
</reference>
<dbReference type="EnsemblPlants" id="KEH42278">
    <property type="protein sequence ID" value="KEH42278"/>
    <property type="gene ID" value="MTR_1g066830"/>
</dbReference>
<organism evidence="2 5">
    <name type="scientific">Medicago truncatula</name>
    <name type="common">Barrel medic</name>
    <name type="synonym">Medicago tribuloides</name>
    <dbReference type="NCBI Taxonomy" id="3880"/>
    <lineage>
        <taxon>Eukaryota</taxon>
        <taxon>Viridiplantae</taxon>
        <taxon>Streptophyta</taxon>
        <taxon>Embryophyta</taxon>
        <taxon>Tracheophyta</taxon>
        <taxon>Spermatophyta</taxon>
        <taxon>Magnoliopsida</taxon>
        <taxon>eudicotyledons</taxon>
        <taxon>Gunneridae</taxon>
        <taxon>Pentapetalae</taxon>
        <taxon>rosids</taxon>
        <taxon>fabids</taxon>
        <taxon>Fabales</taxon>
        <taxon>Fabaceae</taxon>
        <taxon>Papilionoideae</taxon>
        <taxon>50 kb inversion clade</taxon>
        <taxon>NPAAA clade</taxon>
        <taxon>Hologalegina</taxon>
        <taxon>IRL clade</taxon>
        <taxon>Trifolieae</taxon>
        <taxon>Medicago</taxon>
    </lineage>
</organism>
<dbReference type="HOGENOM" id="CLU_010721_1_0_1"/>
<dbReference type="Proteomes" id="UP000002051">
    <property type="component" value="Unassembled WGS sequence"/>
</dbReference>
<dbReference type="PANTHER" id="PTHR31293">
    <property type="entry name" value="RNI-LIKE SUPERFAMILY PROTEIN"/>
    <property type="match status" value="1"/>
</dbReference>
<dbReference type="STRING" id="3880.A0A072VLH8"/>
<dbReference type="PANTHER" id="PTHR31293:SF12">
    <property type="entry name" value="RNI-LIKE SUPERFAMILY PROTEIN"/>
    <property type="match status" value="1"/>
</dbReference>
<reference evidence="2 5" key="1">
    <citation type="journal article" date="2011" name="Nature">
        <title>The Medicago genome provides insight into the evolution of rhizobial symbioses.</title>
        <authorList>
            <person name="Young N.D."/>
            <person name="Debelle F."/>
            <person name="Oldroyd G.E."/>
            <person name="Geurts R."/>
            <person name="Cannon S.B."/>
            <person name="Udvardi M.K."/>
            <person name="Benedito V.A."/>
            <person name="Mayer K.F."/>
            <person name="Gouzy J."/>
            <person name="Schoof H."/>
            <person name="Van de Peer Y."/>
            <person name="Proost S."/>
            <person name="Cook D.R."/>
            <person name="Meyers B.C."/>
            <person name="Spannagl M."/>
            <person name="Cheung F."/>
            <person name="De Mita S."/>
            <person name="Krishnakumar V."/>
            <person name="Gundlach H."/>
            <person name="Zhou S."/>
            <person name="Mudge J."/>
            <person name="Bharti A.K."/>
            <person name="Murray J.D."/>
            <person name="Naoumkina M.A."/>
            <person name="Rosen B."/>
            <person name="Silverstein K.A."/>
            <person name="Tang H."/>
            <person name="Rombauts S."/>
            <person name="Zhao P.X."/>
            <person name="Zhou P."/>
            <person name="Barbe V."/>
            <person name="Bardou P."/>
            <person name="Bechner M."/>
            <person name="Bellec A."/>
            <person name="Berger A."/>
            <person name="Berges H."/>
            <person name="Bidwell S."/>
            <person name="Bisseling T."/>
            <person name="Choisne N."/>
            <person name="Couloux A."/>
            <person name="Denny R."/>
            <person name="Deshpande S."/>
            <person name="Dai X."/>
            <person name="Doyle J.J."/>
            <person name="Dudez A.M."/>
            <person name="Farmer A.D."/>
            <person name="Fouteau S."/>
            <person name="Franken C."/>
            <person name="Gibelin C."/>
            <person name="Gish J."/>
            <person name="Goldstein S."/>
            <person name="Gonzalez A.J."/>
            <person name="Green P.J."/>
            <person name="Hallab A."/>
            <person name="Hartog M."/>
            <person name="Hua A."/>
            <person name="Humphray S.J."/>
            <person name="Jeong D.H."/>
            <person name="Jing Y."/>
            <person name="Jocker A."/>
            <person name="Kenton S.M."/>
            <person name="Kim D.J."/>
            <person name="Klee K."/>
            <person name="Lai H."/>
            <person name="Lang C."/>
            <person name="Lin S."/>
            <person name="Macmil S.L."/>
            <person name="Magdelenat G."/>
            <person name="Matthews L."/>
            <person name="McCorrison J."/>
            <person name="Monaghan E.L."/>
            <person name="Mun J.H."/>
            <person name="Najar F.Z."/>
            <person name="Nicholson C."/>
            <person name="Noirot C."/>
            <person name="O'Bleness M."/>
            <person name="Paule C.R."/>
            <person name="Poulain J."/>
            <person name="Prion F."/>
            <person name="Qin B."/>
            <person name="Qu C."/>
            <person name="Retzel E.F."/>
            <person name="Riddle C."/>
            <person name="Sallet E."/>
            <person name="Samain S."/>
            <person name="Samson N."/>
            <person name="Sanders I."/>
            <person name="Saurat O."/>
            <person name="Scarpelli C."/>
            <person name="Schiex T."/>
            <person name="Segurens B."/>
            <person name="Severin A.J."/>
            <person name="Sherrier D.J."/>
            <person name="Shi R."/>
            <person name="Sims S."/>
            <person name="Singer S.R."/>
            <person name="Sinharoy S."/>
            <person name="Sterck L."/>
            <person name="Viollet A."/>
            <person name="Wang B.B."/>
            <person name="Wang K."/>
            <person name="Wang M."/>
            <person name="Wang X."/>
            <person name="Warfsmann J."/>
            <person name="Weissenbach J."/>
            <person name="White D.D."/>
            <person name="White J.D."/>
            <person name="Wiley G.B."/>
            <person name="Wincker P."/>
            <person name="Xing Y."/>
            <person name="Yang L."/>
            <person name="Yao Z."/>
            <person name="Ying F."/>
            <person name="Zhai J."/>
            <person name="Zhou L."/>
            <person name="Zuber A."/>
            <person name="Denarie J."/>
            <person name="Dixon R.A."/>
            <person name="May G.D."/>
            <person name="Schwartz D.C."/>
            <person name="Rogers J."/>
            <person name="Quetier F."/>
            <person name="Town C.D."/>
            <person name="Roe B.A."/>
        </authorList>
    </citation>
    <scope>NUCLEOTIDE SEQUENCE [LARGE SCALE GENOMIC DNA]</scope>
    <source>
        <strain evidence="2">A17</strain>
        <strain evidence="4 5">cv. Jemalong A17</strain>
    </source>
</reference>
<evidence type="ECO:0000259" key="1">
    <source>
        <dbReference type="SMART" id="SM00579"/>
    </source>
</evidence>
<dbReference type="Gene3D" id="3.80.10.10">
    <property type="entry name" value="Ribonuclease Inhibitor"/>
    <property type="match status" value="1"/>
</dbReference>
<gene>
    <name evidence="4" type="primary">25484041</name>
    <name evidence="2" type="ordered locus">MTR_1g066830</name>
    <name evidence="3" type="ORF">MtrunA17_Chr1g0181601</name>
</gene>
<dbReference type="SMART" id="SM00579">
    <property type="entry name" value="FBD"/>
    <property type="match status" value="1"/>
</dbReference>
<feature type="domain" description="FBD" evidence="1">
    <location>
        <begin position="314"/>
        <end position="386"/>
    </location>
</feature>
<dbReference type="Proteomes" id="UP000265566">
    <property type="component" value="Chromosome 1"/>
</dbReference>
<dbReference type="Pfam" id="PF08387">
    <property type="entry name" value="FBD"/>
    <property type="match status" value="1"/>
</dbReference>
<accession>A0A072VLH8</accession>
<dbReference type="InterPro" id="IPR055411">
    <property type="entry name" value="LRR_FXL15/At3g58940/PEG3-like"/>
</dbReference>